<accession>A0A1J4MKJ8</accession>
<feature type="region of interest" description="Disordered" evidence="1">
    <location>
        <begin position="99"/>
        <end position="181"/>
    </location>
</feature>
<evidence type="ECO:0000313" key="3">
    <source>
        <dbReference type="Proteomes" id="UP000186804"/>
    </source>
</evidence>
<gene>
    <name evidence="2" type="ORF">cand_018310</name>
</gene>
<name>A0A1J4MKJ8_9CRYT</name>
<dbReference type="EMBL" id="LRBS01000101">
    <property type="protein sequence ID" value="OII73548.1"/>
    <property type="molecule type" value="Genomic_DNA"/>
</dbReference>
<feature type="compositionally biased region" description="Basic residues" evidence="1">
    <location>
        <begin position="168"/>
        <end position="181"/>
    </location>
</feature>
<sequence>MADTQNQVEIPKLFLSSTSTKKSDRGNSEESKDLSRKLKRTLGSSGTSSPEPKLKSPGVDDEDELSDTSLDLPDEYFKKAVMLNINPFDPFPEIDTTAFATGVGKSGDKDIDLTGKLERKKVNTKLSGGDPVESETEEDSSHGRDVLLKLPSNLEVPNMKSSSPKKSDKSKRQKKTPKKKD</sequence>
<dbReference type="VEuPathDB" id="CryptoDB:cand_018310"/>
<feature type="region of interest" description="Disordered" evidence="1">
    <location>
        <begin position="1"/>
        <end position="70"/>
    </location>
</feature>
<comment type="caution">
    <text evidence="2">The sequence shown here is derived from an EMBL/GenBank/DDBJ whole genome shotgun (WGS) entry which is preliminary data.</text>
</comment>
<dbReference type="GeneID" id="92366016"/>
<dbReference type="RefSeq" id="XP_067067204.1">
    <property type="nucleotide sequence ID" value="XM_067212065.1"/>
</dbReference>
<dbReference type="Proteomes" id="UP000186804">
    <property type="component" value="Unassembled WGS sequence"/>
</dbReference>
<evidence type="ECO:0000256" key="1">
    <source>
        <dbReference type="SAM" id="MobiDB-lite"/>
    </source>
</evidence>
<dbReference type="OrthoDB" id="10649806at2759"/>
<keyword evidence="3" id="KW-1185">Reference proteome</keyword>
<proteinExistence type="predicted"/>
<protein>
    <submittedName>
        <fullName evidence="2">Uncharacterized protein</fullName>
    </submittedName>
</protein>
<feature type="compositionally biased region" description="Basic and acidic residues" evidence="1">
    <location>
        <begin position="21"/>
        <end position="36"/>
    </location>
</feature>
<evidence type="ECO:0000313" key="2">
    <source>
        <dbReference type="EMBL" id="OII73548.1"/>
    </source>
</evidence>
<reference evidence="2 3" key="1">
    <citation type="submission" date="2016-10" db="EMBL/GenBank/DDBJ databases">
        <title>Reductive evolution of mitochondrial metabolism and differential evolution of invasion-related proteins in Cryptosporidium.</title>
        <authorList>
            <person name="Liu S."/>
            <person name="Roellig D.M."/>
            <person name="Guo Y."/>
            <person name="Li N."/>
            <person name="Frace M.A."/>
            <person name="Tang K."/>
            <person name="Zhang L."/>
            <person name="Feng Y."/>
            <person name="Xiao L."/>
        </authorList>
    </citation>
    <scope>NUCLEOTIDE SEQUENCE [LARGE SCALE GENOMIC DNA]</scope>
    <source>
        <strain evidence="2">30847</strain>
    </source>
</reference>
<organism evidence="2 3">
    <name type="scientific">Cryptosporidium andersoni</name>
    <dbReference type="NCBI Taxonomy" id="117008"/>
    <lineage>
        <taxon>Eukaryota</taxon>
        <taxon>Sar</taxon>
        <taxon>Alveolata</taxon>
        <taxon>Apicomplexa</taxon>
        <taxon>Conoidasida</taxon>
        <taxon>Coccidia</taxon>
        <taxon>Eucoccidiorida</taxon>
        <taxon>Eimeriorina</taxon>
        <taxon>Cryptosporidiidae</taxon>
        <taxon>Cryptosporidium</taxon>
    </lineage>
</organism>
<dbReference type="AlphaFoldDB" id="A0A1J4MKJ8"/>
<feature type="compositionally biased region" description="Basic and acidic residues" evidence="1">
    <location>
        <begin position="106"/>
        <end position="121"/>
    </location>
</feature>